<gene>
    <name evidence="1" type="ORF">SAMN04488095_3217</name>
</gene>
<dbReference type="RefSeq" id="WP_175484927.1">
    <property type="nucleotide sequence ID" value="NZ_FORA01000004.1"/>
</dbReference>
<evidence type="ECO:0000313" key="1">
    <source>
        <dbReference type="EMBL" id="SFJ60196.1"/>
    </source>
</evidence>
<reference evidence="1 2" key="1">
    <citation type="submission" date="2016-10" db="EMBL/GenBank/DDBJ databases">
        <authorList>
            <person name="de Groot N.N."/>
        </authorList>
    </citation>
    <scope>NUCLEOTIDE SEQUENCE [LARGE SCALE GENOMIC DNA]</scope>
    <source>
        <strain evidence="1 2">DSM 19073</strain>
    </source>
</reference>
<organism evidence="1 2">
    <name type="scientific">Jannaschia pohangensis</name>
    <dbReference type="NCBI Taxonomy" id="390807"/>
    <lineage>
        <taxon>Bacteria</taxon>
        <taxon>Pseudomonadati</taxon>
        <taxon>Pseudomonadota</taxon>
        <taxon>Alphaproteobacteria</taxon>
        <taxon>Rhodobacterales</taxon>
        <taxon>Roseobacteraceae</taxon>
        <taxon>Jannaschia</taxon>
    </lineage>
</organism>
<dbReference type="EMBL" id="FORA01000004">
    <property type="protein sequence ID" value="SFJ60196.1"/>
    <property type="molecule type" value="Genomic_DNA"/>
</dbReference>
<dbReference type="Proteomes" id="UP000199110">
    <property type="component" value="Unassembled WGS sequence"/>
</dbReference>
<sequence>MTEQPERYYLNGDQKEGAPDLWFCSRCDLFVSEVHFSEDHHSKQTLSNYEKYLAEIKSLPIYMKNTRGKMRRPANPPNCLA</sequence>
<accession>A0A1I3SRZ5</accession>
<name>A0A1I3SRZ5_9RHOB</name>
<protein>
    <submittedName>
        <fullName evidence="1">Uncharacterized protein</fullName>
    </submittedName>
</protein>
<dbReference type="AlphaFoldDB" id="A0A1I3SRZ5"/>
<evidence type="ECO:0000313" key="2">
    <source>
        <dbReference type="Proteomes" id="UP000199110"/>
    </source>
</evidence>
<keyword evidence="2" id="KW-1185">Reference proteome</keyword>
<proteinExistence type="predicted"/>